<proteinExistence type="predicted"/>
<protein>
    <submittedName>
        <fullName evidence="1">Uncharacterized protein</fullName>
    </submittedName>
</protein>
<name>A0A1T0CDT9_9GAMM</name>
<evidence type="ECO:0000313" key="2">
    <source>
        <dbReference type="Proteomes" id="UP000191094"/>
    </source>
</evidence>
<dbReference type="Proteomes" id="UP000191094">
    <property type="component" value="Unassembled WGS sequence"/>
</dbReference>
<dbReference type="EMBL" id="MUYT01000008">
    <property type="protein sequence ID" value="OOS20301.1"/>
    <property type="molecule type" value="Genomic_DNA"/>
</dbReference>
<accession>A0A1T0CDT9</accession>
<reference evidence="1 2" key="1">
    <citation type="submission" date="2017-02" db="EMBL/GenBank/DDBJ databases">
        <title>Draft genome sequence of Moraxella lincolnii CCUG 9405T type strain.</title>
        <authorList>
            <person name="Salva-Serra F."/>
            <person name="Engstrom-Jakobsson H."/>
            <person name="Thorell K."/>
            <person name="Jaen-Luchoro D."/>
            <person name="Gonzales-Siles L."/>
            <person name="Karlsson R."/>
            <person name="Yazdan S."/>
            <person name="Boulund F."/>
            <person name="Johnning A."/>
            <person name="Engstrand L."/>
            <person name="Kristiansson E."/>
            <person name="Moore E."/>
        </authorList>
    </citation>
    <scope>NUCLEOTIDE SEQUENCE [LARGE SCALE GENOMIC DNA]</scope>
    <source>
        <strain evidence="1 2">CCUG 9405</strain>
    </source>
</reference>
<evidence type="ECO:0000313" key="1">
    <source>
        <dbReference type="EMBL" id="OOS20301.1"/>
    </source>
</evidence>
<sequence>MGDWFMSGFSFSTQFRQRWSQIPDTVRVAIYQELDDIVTLLNPDVDLADFKFSQSNLTAHIEALYLQDAKQKLRASMTAVMPEPIKLACQSDGEQDDFGLSDKQKKLIQSLEMSIDDYLAETLSLISKDLKAWVTEEVKRQGST</sequence>
<comment type="caution">
    <text evidence="1">The sequence shown here is derived from an EMBL/GenBank/DDBJ whole genome shotgun (WGS) entry which is preliminary data.</text>
</comment>
<organism evidence="1 2">
    <name type="scientific">Lwoffella lincolnii</name>
    <dbReference type="NCBI Taxonomy" id="90241"/>
    <lineage>
        <taxon>Bacteria</taxon>
        <taxon>Pseudomonadati</taxon>
        <taxon>Pseudomonadota</taxon>
        <taxon>Gammaproteobacteria</taxon>
        <taxon>Moraxellales</taxon>
        <taxon>Moraxellaceae</taxon>
        <taxon>Lwoffella</taxon>
    </lineage>
</organism>
<dbReference type="AlphaFoldDB" id="A0A1T0CDT9"/>
<gene>
    <name evidence="1" type="ORF">B0682_06595</name>
</gene>
<keyword evidence="2" id="KW-1185">Reference proteome</keyword>